<dbReference type="InterPro" id="IPR051533">
    <property type="entry name" value="WaaL-like"/>
</dbReference>
<gene>
    <name evidence="4" type="ORF">E3O21_04330</name>
    <name evidence="3" type="ORF">SAMN05216368_102193</name>
</gene>
<feature type="transmembrane region" description="Helical" evidence="2">
    <location>
        <begin position="126"/>
        <end position="143"/>
    </location>
</feature>
<accession>A0A4R8VDH0</accession>
<dbReference type="EMBL" id="SOFD01000009">
    <property type="protein sequence ID" value="TFB81089.1"/>
    <property type="molecule type" value="Genomic_DNA"/>
</dbReference>
<organism evidence="3 5">
    <name type="scientific">Cryobacterium flavum</name>
    <dbReference type="NCBI Taxonomy" id="1424659"/>
    <lineage>
        <taxon>Bacteria</taxon>
        <taxon>Bacillati</taxon>
        <taxon>Actinomycetota</taxon>
        <taxon>Actinomycetes</taxon>
        <taxon>Micrococcales</taxon>
        <taxon>Microbacteriaceae</taxon>
        <taxon>Cryobacterium</taxon>
    </lineage>
</organism>
<feature type="transmembrane region" description="Helical" evidence="2">
    <location>
        <begin position="86"/>
        <end position="105"/>
    </location>
</feature>
<evidence type="ECO:0000313" key="5">
    <source>
        <dbReference type="Proteomes" id="UP000199639"/>
    </source>
</evidence>
<dbReference type="PANTHER" id="PTHR37422:SF13">
    <property type="entry name" value="LIPOPOLYSACCHARIDE BIOSYNTHESIS PROTEIN PA4999-RELATED"/>
    <property type="match status" value="1"/>
</dbReference>
<feature type="transmembrane region" description="Helical" evidence="2">
    <location>
        <begin position="226"/>
        <end position="247"/>
    </location>
</feature>
<feature type="transmembrane region" description="Helical" evidence="2">
    <location>
        <begin position="37"/>
        <end position="58"/>
    </location>
</feature>
<keyword evidence="3" id="KW-0436">Ligase</keyword>
<reference evidence="4 6" key="2">
    <citation type="submission" date="2019-03" db="EMBL/GenBank/DDBJ databases">
        <title>Genomics of glacier-inhabiting Cryobacterium strains.</title>
        <authorList>
            <person name="Liu Q."/>
            <person name="Xin Y.-H."/>
        </authorList>
    </citation>
    <scope>NUCLEOTIDE SEQUENCE [LARGE SCALE GENOMIC DNA]</scope>
    <source>
        <strain evidence="4 6">Hh8</strain>
    </source>
</reference>
<dbReference type="AlphaFoldDB" id="A0A4R8VDH0"/>
<protein>
    <submittedName>
        <fullName evidence="3">O-antigen ligase</fullName>
    </submittedName>
</protein>
<feature type="region of interest" description="Disordered" evidence="1">
    <location>
        <begin position="455"/>
        <end position="488"/>
    </location>
</feature>
<evidence type="ECO:0000313" key="4">
    <source>
        <dbReference type="EMBL" id="TFB81089.1"/>
    </source>
</evidence>
<dbReference type="EMBL" id="FNIB01000002">
    <property type="protein sequence ID" value="SDM76440.1"/>
    <property type="molecule type" value="Genomic_DNA"/>
</dbReference>
<feature type="transmembrane region" description="Helical" evidence="2">
    <location>
        <begin position="408"/>
        <end position="428"/>
    </location>
</feature>
<dbReference type="RefSeq" id="WP_092339154.1">
    <property type="nucleotide sequence ID" value="NZ_FNIB01000002.1"/>
</dbReference>
<dbReference type="Proteomes" id="UP000298252">
    <property type="component" value="Unassembled WGS sequence"/>
</dbReference>
<feature type="transmembrane region" description="Helical" evidence="2">
    <location>
        <begin position="377"/>
        <end position="396"/>
    </location>
</feature>
<dbReference type="GO" id="GO:0016874">
    <property type="term" value="F:ligase activity"/>
    <property type="evidence" value="ECO:0007669"/>
    <property type="project" value="UniProtKB-KW"/>
</dbReference>
<evidence type="ECO:0000313" key="6">
    <source>
        <dbReference type="Proteomes" id="UP000298252"/>
    </source>
</evidence>
<keyword evidence="2" id="KW-0472">Membrane</keyword>
<name>A0A4R8VDH0_9MICO</name>
<feature type="transmembrane region" description="Helical" evidence="2">
    <location>
        <begin position="63"/>
        <end position="80"/>
    </location>
</feature>
<evidence type="ECO:0000256" key="1">
    <source>
        <dbReference type="SAM" id="MobiDB-lite"/>
    </source>
</evidence>
<feature type="transmembrane region" description="Helical" evidence="2">
    <location>
        <begin position="254"/>
        <end position="270"/>
    </location>
</feature>
<dbReference type="PANTHER" id="PTHR37422">
    <property type="entry name" value="TEICHURONIC ACID BIOSYNTHESIS PROTEIN TUAE"/>
    <property type="match status" value="1"/>
</dbReference>
<reference evidence="3 5" key="1">
    <citation type="submission" date="2016-10" db="EMBL/GenBank/DDBJ databases">
        <authorList>
            <person name="Varghese N."/>
            <person name="Submissions S."/>
        </authorList>
    </citation>
    <scope>NUCLEOTIDE SEQUENCE [LARGE SCALE GENOMIC DNA]</scope>
    <source>
        <strain evidence="3 5">CGMCC 1.11215</strain>
    </source>
</reference>
<dbReference type="Proteomes" id="UP000199639">
    <property type="component" value="Unassembled WGS sequence"/>
</dbReference>
<keyword evidence="6" id="KW-1185">Reference proteome</keyword>
<proteinExistence type="predicted"/>
<keyword evidence="2" id="KW-0812">Transmembrane</keyword>
<dbReference type="STRING" id="1424659.SAMN05216368_102193"/>
<evidence type="ECO:0000256" key="2">
    <source>
        <dbReference type="SAM" id="Phobius"/>
    </source>
</evidence>
<evidence type="ECO:0000313" key="3">
    <source>
        <dbReference type="EMBL" id="SDM76440.1"/>
    </source>
</evidence>
<feature type="transmembrane region" description="Helical" evidence="2">
    <location>
        <begin position="276"/>
        <end position="294"/>
    </location>
</feature>
<sequence>MFDSTLRRLRSTPVVLVVLAALFVIVSSVVLPRFITTVGIILIPLTLLAFAAVVTLFLLPAHILPAVALVTFALIPARILPQDGPIGALPLTTMIIVIWALRRLLPTKTDASPATPPAPFRSATRYFALLFLVWTLFTLARTTDLQASLGWMISFSAAVLLPLCIGTSTREAYWIRRTWLLLGAWLGAYAVVEGVLRFNPIWGTLFSALGLTDHQHWSVYRADASFGHPLFAALFFAVACALAIGIWLRENSKLALAAAVFSSLGLVTTVSRGAILAAAIAIGFAYAVSLVLRGEKRWGKFALLAGLFVIAVVGLFQFDAFTARNNSVEAELSSQARDLGVWVSVQAANLTGWIGSGPGTSGITGRLFNEVTIENSLLQLLISIGLPGLALFLLMIGSAIAHALSRRAVGAAAALAAYTVCIAGFNAIDALRPMHLLLGLLLILALNPSRADAAGPLESGRAPTARRASGAPNGGMHDSDAGAPCTLR</sequence>
<feature type="transmembrane region" description="Helical" evidence="2">
    <location>
        <begin position="149"/>
        <end position="167"/>
    </location>
</feature>
<feature type="transmembrane region" description="Helical" evidence="2">
    <location>
        <begin position="179"/>
        <end position="198"/>
    </location>
</feature>
<feature type="transmembrane region" description="Helical" evidence="2">
    <location>
        <begin position="12"/>
        <end position="31"/>
    </location>
</feature>
<feature type="transmembrane region" description="Helical" evidence="2">
    <location>
        <begin position="301"/>
        <end position="318"/>
    </location>
</feature>
<keyword evidence="2" id="KW-1133">Transmembrane helix</keyword>